<feature type="transmembrane region" description="Helical" evidence="2">
    <location>
        <begin position="48"/>
        <end position="67"/>
    </location>
</feature>
<keyword evidence="2" id="KW-0472">Membrane</keyword>
<evidence type="ECO:0000256" key="1">
    <source>
        <dbReference type="SAM" id="MobiDB-lite"/>
    </source>
</evidence>
<accession>A0A940S0K2</accession>
<name>A0A940S0K2_9ACTN</name>
<gene>
    <name evidence="3" type="ORF">JFN87_28530</name>
</gene>
<keyword evidence="4" id="KW-1185">Reference proteome</keyword>
<feature type="compositionally biased region" description="Low complexity" evidence="1">
    <location>
        <begin position="30"/>
        <end position="44"/>
    </location>
</feature>
<keyword evidence="2" id="KW-0812">Transmembrane</keyword>
<sequence>VCCCDLSPYTQTRSAQERAPSRAPPPAPAPASARAHAAGPRPGPPSKVAVPVLLLALVCFAVGFWALSRS</sequence>
<keyword evidence="3" id="KW-0808">Transferase</keyword>
<evidence type="ECO:0000313" key="4">
    <source>
        <dbReference type="Proteomes" id="UP000670475"/>
    </source>
</evidence>
<evidence type="ECO:0000313" key="3">
    <source>
        <dbReference type="EMBL" id="MBP0461378.1"/>
    </source>
</evidence>
<keyword evidence="3" id="KW-0723">Serine/threonine-protein kinase</keyword>
<organism evidence="3 4">
    <name type="scientific">Streptomyces montanisoli</name>
    <dbReference type="NCBI Taxonomy" id="2798581"/>
    <lineage>
        <taxon>Bacteria</taxon>
        <taxon>Bacillati</taxon>
        <taxon>Actinomycetota</taxon>
        <taxon>Actinomycetes</taxon>
        <taxon>Kitasatosporales</taxon>
        <taxon>Streptomycetaceae</taxon>
        <taxon>Streptomyces</taxon>
    </lineage>
</organism>
<dbReference type="Proteomes" id="UP000670475">
    <property type="component" value="Unassembled WGS sequence"/>
</dbReference>
<protein>
    <submittedName>
        <fullName evidence="3">Serine/threonine protein kinase</fullName>
    </submittedName>
</protein>
<feature type="region of interest" description="Disordered" evidence="1">
    <location>
        <begin position="1"/>
        <end position="44"/>
    </location>
</feature>
<dbReference type="AlphaFoldDB" id="A0A940S0K2"/>
<feature type="non-terminal residue" evidence="3">
    <location>
        <position position="1"/>
    </location>
</feature>
<reference evidence="3" key="1">
    <citation type="submission" date="2021-03" db="EMBL/GenBank/DDBJ databases">
        <title>Whole genome sequence of Streptomyces bomunensis MMS17-BM035.</title>
        <authorList>
            <person name="Lee J.H."/>
        </authorList>
    </citation>
    <scope>NUCLEOTIDE SEQUENCE</scope>
    <source>
        <strain evidence="3">MMS17-BM035</strain>
    </source>
</reference>
<proteinExistence type="predicted"/>
<keyword evidence="2" id="KW-1133">Transmembrane helix</keyword>
<dbReference type="GO" id="GO:0004674">
    <property type="term" value="F:protein serine/threonine kinase activity"/>
    <property type="evidence" value="ECO:0007669"/>
    <property type="project" value="UniProtKB-KW"/>
</dbReference>
<comment type="caution">
    <text evidence="3">The sequence shown here is derived from an EMBL/GenBank/DDBJ whole genome shotgun (WGS) entry which is preliminary data.</text>
</comment>
<keyword evidence="3" id="KW-0418">Kinase</keyword>
<dbReference type="EMBL" id="JAGIQL010000183">
    <property type="protein sequence ID" value="MBP0461378.1"/>
    <property type="molecule type" value="Genomic_DNA"/>
</dbReference>
<evidence type="ECO:0000256" key="2">
    <source>
        <dbReference type="SAM" id="Phobius"/>
    </source>
</evidence>